<keyword evidence="7 14" id="KW-0812">Transmembrane</keyword>
<evidence type="ECO:0000256" key="11">
    <source>
        <dbReference type="ARBA" id="ARBA00022989"/>
    </source>
</evidence>
<dbReference type="Pfam" id="PF00672">
    <property type="entry name" value="HAMP"/>
    <property type="match status" value="1"/>
</dbReference>
<dbReference type="CDD" id="cd06225">
    <property type="entry name" value="HAMP"/>
    <property type="match status" value="1"/>
</dbReference>
<protein>
    <recommendedName>
        <fullName evidence="3">histidine kinase</fullName>
        <ecNumber evidence="3">2.7.13.3</ecNumber>
    </recommendedName>
</protein>
<dbReference type="Gene3D" id="3.30.565.10">
    <property type="entry name" value="Histidine kinase-like ATPase, C-terminal domain"/>
    <property type="match status" value="1"/>
</dbReference>
<dbReference type="InterPro" id="IPR003660">
    <property type="entry name" value="HAMP_dom"/>
</dbReference>
<feature type="transmembrane region" description="Helical" evidence="14">
    <location>
        <begin position="30"/>
        <end position="50"/>
    </location>
</feature>
<dbReference type="SUPFAM" id="SSF158472">
    <property type="entry name" value="HAMP domain-like"/>
    <property type="match status" value="1"/>
</dbReference>
<keyword evidence="11 14" id="KW-1133">Transmembrane helix</keyword>
<organism evidence="16 17">
    <name type="scientific">Paenibacillus baimaensis</name>
    <dbReference type="NCBI Taxonomy" id="2982185"/>
    <lineage>
        <taxon>Bacteria</taxon>
        <taxon>Bacillati</taxon>
        <taxon>Bacillota</taxon>
        <taxon>Bacilli</taxon>
        <taxon>Bacillales</taxon>
        <taxon>Paenibacillaceae</taxon>
        <taxon>Paenibacillus</taxon>
    </lineage>
</organism>
<dbReference type="RefSeq" id="WP_262684657.1">
    <property type="nucleotide sequence ID" value="NZ_JAOQIO010000045.1"/>
</dbReference>
<dbReference type="Pfam" id="PF02518">
    <property type="entry name" value="HATPase_c"/>
    <property type="match status" value="1"/>
</dbReference>
<evidence type="ECO:0000256" key="6">
    <source>
        <dbReference type="ARBA" id="ARBA00022679"/>
    </source>
</evidence>
<evidence type="ECO:0000256" key="13">
    <source>
        <dbReference type="ARBA" id="ARBA00023136"/>
    </source>
</evidence>
<keyword evidence="5" id="KW-0597">Phosphoprotein</keyword>
<dbReference type="InterPro" id="IPR004358">
    <property type="entry name" value="Sig_transdc_His_kin-like_C"/>
</dbReference>
<evidence type="ECO:0000256" key="14">
    <source>
        <dbReference type="SAM" id="Phobius"/>
    </source>
</evidence>
<evidence type="ECO:0000256" key="12">
    <source>
        <dbReference type="ARBA" id="ARBA00023012"/>
    </source>
</evidence>
<evidence type="ECO:0000256" key="3">
    <source>
        <dbReference type="ARBA" id="ARBA00012438"/>
    </source>
</evidence>
<dbReference type="InterPro" id="IPR036890">
    <property type="entry name" value="HATPase_C_sf"/>
</dbReference>
<accession>A0ABT2UFD1</accession>
<dbReference type="InterPro" id="IPR003594">
    <property type="entry name" value="HATPase_dom"/>
</dbReference>
<dbReference type="SUPFAM" id="SSF55874">
    <property type="entry name" value="ATPase domain of HSP90 chaperone/DNA topoisomerase II/histidine kinase"/>
    <property type="match status" value="1"/>
</dbReference>
<dbReference type="SMART" id="SM00304">
    <property type="entry name" value="HAMP"/>
    <property type="match status" value="1"/>
</dbReference>
<evidence type="ECO:0000256" key="7">
    <source>
        <dbReference type="ARBA" id="ARBA00022692"/>
    </source>
</evidence>
<dbReference type="PANTHER" id="PTHR34220:SF11">
    <property type="entry name" value="SENSOR PROTEIN KINASE HPTS"/>
    <property type="match status" value="1"/>
</dbReference>
<evidence type="ECO:0000256" key="2">
    <source>
        <dbReference type="ARBA" id="ARBA00004651"/>
    </source>
</evidence>
<keyword evidence="9 16" id="KW-0418">Kinase</keyword>
<dbReference type="PRINTS" id="PR00344">
    <property type="entry name" value="BCTRLSENSOR"/>
</dbReference>
<dbReference type="InterPro" id="IPR010559">
    <property type="entry name" value="Sig_transdc_His_kin_internal"/>
</dbReference>
<evidence type="ECO:0000256" key="4">
    <source>
        <dbReference type="ARBA" id="ARBA00022475"/>
    </source>
</evidence>
<keyword evidence="8" id="KW-0547">Nucleotide-binding</keyword>
<sequence length="612" mass="68869">MKFKGGSRLHPTNWPGYIAGKIKGSFKIKLIVLLSCMVTLAFALAGWMVYRSNIQLMEDEISKQFSIANEQALARLEMSFQEINRVSQSIILNPSIELFLRQNIVPVSDSYTQFKNRKYVEEQLNMLLVDAPSIRSVFLYNENGEMTVLSKTGASGEPGTDDLNRLMEKLKPHRGNMVWGRAEAASTIDQDGRRTVLVAARRMLNEKLIPYGTMVMVMEESLVSKVLRDLTENGSGKVLLLEPMGGMLYSNTDQSEMEQLLQLTEANYPRYVKMNGITYLFVRHELIPAGFTLYGGASLQEIQRKNKDIIQVLAFAGIGVILLSALLITISTRTLLTPLAHLMQGLRTLRSGDFTVRVRVDSGDELGYIGDSFNSMAEQVSELINKVYLAQINQRESELKAIQAQLNPHYLHNLFNELYWKLYSNDQEEAALLINAISEMLKYSLKSVQTSTTLGEELHQIRNYIKIQTELFTGEIESIIQAEESLLNLRMMRSLLLPVVENVFVHAFRDMEKDRVLRIKAFLFNEALHIEVADNGCGMDKETLRSLTEAEAVLPDGNKTGIGYNSVLRRIQLVYGPAYGVEITSSKGKGTVVHMTLPIKYGTLESHEEGNG</sequence>
<comment type="catalytic activity">
    <reaction evidence="1">
        <text>ATP + protein L-histidine = ADP + protein N-phospho-L-histidine.</text>
        <dbReference type="EC" id="2.7.13.3"/>
    </reaction>
</comment>
<keyword evidence="12" id="KW-0902">Two-component regulatory system</keyword>
<keyword evidence="17" id="KW-1185">Reference proteome</keyword>
<evidence type="ECO:0000313" key="16">
    <source>
        <dbReference type="EMBL" id="MCU6793354.1"/>
    </source>
</evidence>
<keyword evidence="13 14" id="KW-0472">Membrane</keyword>
<feature type="transmembrane region" description="Helical" evidence="14">
    <location>
        <begin position="309"/>
        <end position="330"/>
    </location>
</feature>
<evidence type="ECO:0000256" key="9">
    <source>
        <dbReference type="ARBA" id="ARBA00022777"/>
    </source>
</evidence>
<evidence type="ECO:0000313" key="17">
    <source>
        <dbReference type="Proteomes" id="UP001652445"/>
    </source>
</evidence>
<dbReference type="EMBL" id="JAOQIO010000045">
    <property type="protein sequence ID" value="MCU6793354.1"/>
    <property type="molecule type" value="Genomic_DNA"/>
</dbReference>
<dbReference type="PANTHER" id="PTHR34220">
    <property type="entry name" value="SENSOR HISTIDINE KINASE YPDA"/>
    <property type="match status" value="1"/>
</dbReference>
<dbReference type="Proteomes" id="UP001652445">
    <property type="component" value="Unassembled WGS sequence"/>
</dbReference>
<evidence type="ECO:0000256" key="1">
    <source>
        <dbReference type="ARBA" id="ARBA00000085"/>
    </source>
</evidence>
<dbReference type="GO" id="GO:0016301">
    <property type="term" value="F:kinase activity"/>
    <property type="evidence" value="ECO:0007669"/>
    <property type="project" value="UniProtKB-KW"/>
</dbReference>
<dbReference type="Gene3D" id="6.10.340.10">
    <property type="match status" value="1"/>
</dbReference>
<reference evidence="16 17" key="1">
    <citation type="submission" date="2022-09" db="EMBL/GenBank/DDBJ databases">
        <authorList>
            <person name="Han X.L."/>
            <person name="Wang Q."/>
            <person name="Lu T."/>
        </authorList>
    </citation>
    <scope>NUCLEOTIDE SEQUENCE [LARGE SCALE GENOMIC DNA]</scope>
    <source>
        <strain evidence="16 17">WQ 127069</strain>
    </source>
</reference>
<comment type="subcellular location">
    <subcellularLocation>
        <location evidence="2">Cell membrane</location>
        <topology evidence="2">Multi-pass membrane protein</topology>
    </subcellularLocation>
</comment>
<dbReference type="InterPro" id="IPR050640">
    <property type="entry name" value="Bact_2-comp_sensor_kinase"/>
</dbReference>
<dbReference type="EC" id="2.7.13.3" evidence="3"/>
<proteinExistence type="predicted"/>
<comment type="caution">
    <text evidence="16">The sequence shown here is derived from an EMBL/GenBank/DDBJ whole genome shotgun (WGS) entry which is preliminary data.</text>
</comment>
<evidence type="ECO:0000256" key="10">
    <source>
        <dbReference type="ARBA" id="ARBA00022840"/>
    </source>
</evidence>
<dbReference type="Pfam" id="PF06580">
    <property type="entry name" value="His_kinase"/>
    <property type="match status" value="1"/>
</dbReference>
<keyword evidence="10" id="KW-0067">ATP-binding</keyword>
<dbReference type="PROSITE" id="PS50885">
    <property type="entry name" value="HAMP"/>
    <property type="match status" value="1"/>
</dbReference>
<gene>
    <name evidence="16" type="ORF">OB236_14690</name>
</gene>
<evidence type="ECO:0000256" key="5">
    <source>
        <dbReference type="ARBA" id="ARBA00022553"/>
    </source>
</evidence>
<evidence type="ECO:0000256" key="8">
    <source>
        <dbReference type="ARBA" id="ARBA00022741"/>
    </source>
</evidence>
<name>A0ABT2UFD1_9BACL</name>
<evidence type="ECO:0000259" key="15">
    <source>
        <dbReference type="PROSITE" id="PS50885"/>
    </source>
</evidence>
<keyword evidence="6" id="KW-0808">Transferase</keyword>
<keyword evidence="4" id="KW-1003">Cell membrane</keyword>
<feature type="domain" description="HAMP" evidence="15">
    <location>
        <begin position="333"/>
        <end position="385"/>
    </location>
</feature>